<accession>A0A6N8U1Z5</accession>
<sequence length="65" mass="7645">MSENFNDKFTIFTINGIIPFTDLGDDLHYNLKKQLIFHRDRWVLKLNEQSNNGNIKNLSEEAFVS</sequence>
<gene>
    <name evidence="1" type="ORF">GQ671_08745</name>
</gene>
<evidence type="ECO:0000313" key="2">
    <source>
        <dbReference type="Proteomes" id="UP000436284"/>
    </source>
</evidence>
<reference evidence="1 2" key="1">
    <citation type="submission" date="2019-12" db="EMBL/GenBank/DDBJ databases">
        <title>Salinicoccus cyprini sp. nov., isolated from gastro-intestinal tract of mirror carp, Cyprinus carpio var. specularis, collected from Gobind Sagar Reservoir, Himachal Pradesh, India.</title>
        <authorList>
            <person name="Talwar C."/>
            <person name="Singh A.K."/>
            <person name="Lal R."/>
            <person name="Negi R.K."/>
        </authorList>
    </citation>
    <scope>NUCLEOTIDE SEQUENCE [LARGE SCALE GENOMIC DNA]</scope>
    <source>
        <strain evidence="1 2">J-82</strain>
    </source>
</reference>
<dbReference type="RefSeq" id="WP_160655742.1">
    <property type="nucleotide sequence ID" value="NZ_WUUK01000003.1"/>
</dbReference>
<protein>
    <submittedName>
        <fullName evidence="1">Uncharacterized protein</fullName>
    </submittedName>
</protein>
<dbReference type="EMBL" id="WUUK01000003">
    <property type="protein sequence ID" value="MXQ51357.1"/>
    <property type="molecule type" value="Genomic_DNA"/>
</dbReference>
<keyword evidence="2" id="KW-1185">Reference proteome</keyword>
<dbReference type="Proteomes" id="UP000436284">
    <property type="component" value="Unassembled WGS sequence"/>
</dbReference>
<name>A0A6N8U1Z5_9STAP</name>
<evidence type="ECO:0000313" key="1">
    <source>
        <dbReference type="EMBL" id="MXQ51357.1"/>
    </source>
</evidence>
<comment type="caution">
    <text evidence="1">The sequence shown here is derived from an EMBL/GenBank/DDBJ whole genome shotgun (WGS) entry which is preliminary data.</text>
</comment>
<proteinExistence type="predicted"/>
<dbReference type="AlphaFoldDB" id="A0A6N8U1Z5"/>
<organism evidence="1 2">
    <name type="scientific">Salinicoccus hispanicus</name>
    <dbReference type="NCBI Taxonomy" id="157225"/>
    <lineage>
        <taxon>Bacteria</taxon>
        <taxon>Bacillati</taxon>
        <taxon>Bacillota</taxon>
        <taxon>Bacilli</taxon>
        <taxon>Bacillales</taxon>
        <taxon>Staphylococcaceae</taxon>
        <taxon>Salinicoccus</taxon>
    </lineage>
</organism>